<evidence type="ECO:0000256" key="3">
    <source>
        <dbReference type="ARBA" id="ARBA00004738"/>
    </source>
</evidence>
<dbReference type="InterPro" id="IPR012349">
    <property type="entry name" value="Split_barrel_FMN-bd"/>
</dbReference>
<protein>
    <recommendedName>
        <fullName evidence="6">pyridoxal 5'-phosphate synthase</fullName>
        <ecNumber evidence="6">1.4.3.5</ecNumber>
    </recommendedName>
</protein>
<dbReference type="RefSeq" id="XP_017028661.1">
    <property type="nucleotide sequence ID" value="XM_017173172.1"/>
</dbReference>
<accession>A0A6P4J047</accession>
<evidence type="ECO:0000256" key="4">
    <source>
        <dbReference type="ARBA" id="ARBA00005037"/>
    </source>
</evidence>
<organism evidence="11 12">
    <name type="scientific">Drosophila kikkawai</name>
    <name type="common">Fruit fly</name>
    <dbReference type="NCBI Taxonomy" id="30033"/>
    <lineage>
        <taxon>Eukaryota</taxon>
        <taxon>Metazoa</taxon>
        <taxon>Ecdysozoa</taxon>
        <taxon>Arthropoda</taxon>
        <taxon>Hexapoda</taxon>
        <taxon>Insecta</taxon>
        <taxon>Pterygota</taxon>
        <taxon>Neoptera</taxon>
        <taxon>Endopterygota</taxon>
        <taxon>Diptera</taxon>
        <taxon>Brachycera</taxon>
        <taxon>Muscomorpha</taxon>
        <taxon>Ephydroidea</taxon>
        <taxon>Drosophilidae</taxon>
        <taxon>Drosophila</taxon>
        <taxon>Sophophora</taxon>
    </lineage>
</organism>
<evidence type="ECO:0000256" key="5">
    <source>
        <dbReference type="ARBA" id="ARBA00007301"/>
    </source>
</evidence>
<dbReference type="GO" id="GO:0008615">
    <property type="term" value="P:pyridoxine biosynthetic process"/>
    <property type="evidence" value="ECO:0007669"/>
    <property type="project" value="InterPro"/>
</dbReference>
<feature type="domain" description="Pyridoxamine 5'-phosphate oxidase N-terminal" evidence="10">
    <location>
        <begin position="38"/>
        <end position="147"/>
    </location>
</feature>
<evidence type="ECO:0000259" key="10">
    <source>
        <dbReference type="Pfam" id="PF01243"/>
    </source>
</evidence>
<dbReference type="EC" id="1.4.3.5" evidence="6"/>
<name>A0A6P4J047_DROKI</name>
<evidence type="ECO:0000256" key="8">
    <source>
        <dbReference type="ARBA" id="ARBA00022643"/>
    </source>
</evidence>
<comment type="similarity">
    <text evidence="5">Belongs to the pyridoxamine 5'-phosphate oxidase family.</text>
</comment>
<dbReference type="PIRSF" id="PIRSF000190">
    <property type="entry name" value="Pyd_amn-ph_oxd"/>
    <property type="match status" value="1"/>
</dbReference>
<comment type="function">
    <text evidence="2">Catalyzes the oxidation of either pyridoxine 5'-phosphate (PNP) or pyridoxamine 5'-phosphate (PMP) into pyridoxal 5'-phosphate (PLP).</text>
</comment>
<evidence type="ECO:0000256" key="7">
    <source>
        <dbReference type="ARBA" id="ARBA00022630"/>
    </source>
</evidence>
<dbReference type="OMA" id="ITHRYTR"/>
<dbReference type="UniPathway" id="UPA01068">
    <property type="reaction ID" value="UER00304"/>
</dbReference>
<keyword evidence="7" id="KW-0285">Flavoprotein</keyword>
<dbReference type="PANTHER" id="PTHR10851">
    <property type="entry name" value="PYRIDOXINE-5-PHOSPHATE OXIDASE"/>
    <property type="match status" value="1"/>
</dbReference>
<evidence type="ECO:0000313" key="11">
    <source>
        <dbReference type="Proteomes" id="UP001652661"/>
    </source>
</evidence>
<dbReference type="SUPFAM" id="SSF50475">
    <property type="entry name" value="FMN-binding split barrel"/>
    <property type="match status" value="1"/>
</dbReference>
<dbReference type="PANTHER" id="PTHR10851:SF4">
    <property type="entry name" value="PYRIDOXAL 5'-PHOSPHATE SYNTHASE"/>
    <property type="match status" value="1"/>
</dbReference>
<dbReference type="Pfam" id="PF01243">
    <property type="entry name" value="PNPOx_N"/>
    <property type="match status" value="1"/>
</dbReference>
<evidence type="ECO:0000256" key="1">
    <source>
        <dbReference type="ARBA" id="ARBA00001917"/>
    </source>
</evidence>
<dbReference type="GO" id="GO:0004733">
    <property type="term" value="F:pyridoxamine phosphate oxidase activity"/>
    <property type="evidence" value="ECO:0007669"/>
    <property type="project" value="UniProtKB-EC"/>
</dbReference>
<keyword evidence="9" id="KW-0560">Oxidoreductase</keyword>
<dbReference type="AlphaFoldDB" id="A0A6P4J047"/>
<comment type="cofactor">
    <cofactor evidence="1">
        <name>FMN</name>
        <dbReference type="ChEBI" id="CHEBI:58210"/>
    </cofactor>
</comment>
<comment type="pathway">
    <text evidence="4">Cofactor metabolism; pyridoxal 5'-phosphate salvage; pyridoxal 5'-phosphate from pyridoxine 5'-phosphate: step 1/1.</text>
</comment>
<dbReference type="OrthoDB" id="303614at2759"/>
<dbReference type="GO" id="GO:0010181">
    <property type="term" value="F:FMN binding"/>
    <property type="evidence" value="ECO:0007669"/>
    <property type="project" value="InterPro"/>
</dbReference>
<sequence length="216" mass="24781">MSSELAKIMNFPSHPVEFFKQILQAANKGKPAGSIQEMNLATVDEEFGVLNRTVLYRGLTRDNFVFYITHRYTRNFKNLQANPNKAGITFYWTNVRDSDGKESTWQVRLIGATAVQLPESELDALWAKEDLAAKIRGHICPCGQPIDHDELKTKHDQFLQEHLASGKPIPRPDSYTAFKFEPQRWDFLNVAINQIADRVQYRLQANGQWESMHVST</sequence>
<dbReference type="Gene3D" id="2.30.110.10">
    <property type="entry name" value="Electron Transport, Fmn-binding Protein, Chain A"/>
    <property type="match status" value="1"/>
</dbReference>
<dbReference type="GeneID" id="108078995"/>
<evidence type="ECO:0000256" key="9">
    <source>
        <dbReference type="ARBA" id="ARBA00023002"/>
    </source>
</evidence>
<dbReference type="InterPro" id="IPR011576">
    <property type="entry name" value="Pyridox_Oxase_N"/>
</dbReference>
<dbReference type="Proteomes" id="UP001652661">
    <property type="component" value="Chromosome X"/>
</dbReference>
<dbReference type="InterPro" id="IPR000659">
    <property type="entry name" value="Pyridox_Oxase"/>
</dbReference>
<dbReference type="RefSeq" id="XP_017028663.1">
    <property type="nucleotide sequence ID" value="XM_017173174.1"/>
</dbReference>
<evidence type="ECO:0000256" key="6">
    <source>
        <dbReference type="ARBA" id="ARBA00012801"/>
    </source>
</evidence>
<keyword evidence="8" id="KW-0288">FMN</keyword>
<evidence type="ECO:0000256" key="2">
    <source>
        <dbReference type="ARBA" id="ARBA00003691"/>
    </source>
</evidence>
<comment type="pathway">
    <text evidence="3">Cofactor metabolism; pyridoxal 5'-phosphate salvage; pyridoxal 5'-phosphate from pyridoxamine 5'-phosphate: step 1/1.</text>
</comment>
<gene>
    <name evidence="12 13" type="primary">LOC108078995</name>
</gene>
<evidence type="ECO:0000313" key="13">
    <source>
        <dbReference type="RefSeq" id="XP_017028663.1"/>
    </source>
</evidence>
<proteinExistence type="inferred from homology"/>
<keyword evidence="11" id="KW-1185">Reference proteome</keyword>
<evidence type="ECO:0000313" key="12">
    <source>
        <dbReference type="RefSeq" id="XP_017028661.1"/>
    </source>
</evidence>
<reference evidence="12 13" key="1">
    <citation type="submission" date="2025-04" db="UniProtKB">
        <authorList>
            <consortium name="RefSeq"/>
        </authorList>
    </citation>
    <scope>IDENTIFICATION</scope>
</reference>